<evidence type="ECO:0000313" key="4">
    <source>
        <dbReference type="Proteomes" id="UP000824219"/>
    </source>
</evidence>
<dbReference type="PANTHER" id="PTHR35453">
    <property type="entry name" value="PROSTATE ANDROGEN-REGULATED MUCIN-LIKE PROTEIN 1"/>
    <property type="match status" value="1"/>
</dbReference>
<feature type="transmembrane region" description="Helical" evidence="2">
    <location>
        <begin position="20"/>
        <end position="44"/>
    </location>
</feature>
<dbReference type="InterPro" id="IPR031431">
    <property type="entry name" value="PARM1"/>
</dbReference>
<dbReference type="Pfam" id="PF17061">
    <property type="entry name" value="PARM"/>
    <property type="match status" value="1"/>
</dbReference>
<organism evidence="3 4">
    <name type="scientific">Hemibagrus wyckioides</name>
    <dbReference type="NCBI Taxonomy" id="337641"/>
    <lineage>
        <taxon>Eukaryota</taxon>
        <taxon>Metazoa</taxon>
        <taxon>Chordata</taxon>
        <taxon>Craniata</taxon>
        <taxon>Vertebrata</taxon>
        <taxon>Euteleostomi</taxon>
        <taxon>Actinopterygii</taxon>
        <taxon>Neopterygii</taxon>
        <taxon>Teleostei</taxon>
        <taxon>Ostariophysi</taxon>
        <taxon>Siluriformes</taxon>
        <taxon>Bagridae</taxon>
        <taxon>Hemibagrus</taxon>
    </lineage>
</organism>
<dbReference type="AlphaFoldDB" id="A0A9D3NG15"/>
<feature type="compositionally biased region" description="Low complexity" evidence="1">
    <location>
        <begin position="131"/>
        <end position="173"/>
    </location>
</feature>
<evidence type="ECO:0000313" key="3">
    <source>
        <dbReference type="EMBL" id="KAG7322811.1"/>
    </source>
</evidence>
<dbReference type="PANTHER" id="PTHR35453:SF1">
    <property type="entry name" value="PROSTATE ANDROGEN-REGULATED MUCIN-LIKE PROTEIN 1"/>
    <property type="match status" value="1"/>
</dbReference>
<keyword evidence="4" id="KW-1185">Reference proteome</keyword>
<gene>
    <name evidence="3" type="ORF">KOW79_014157</name>
</gene>
<accession>A0A9D3NG15</accession>
<comment type="caution">
    <text evidence="3">The sequence shown here is derived from an EMBL/GenBank/DDBJ whole genome shotgun (WGS) entry which is preliminary data.</text>
</comment>
<keyword evidence="2" id="KW-0812">Transmembrane</keyword>
<dbReference type="EMBL" id="JAHKSW010000016">
    <property type="protein sequence ID" value="KAG7322811.1"/>
    <property type="molecule type" value="Genomic_DNA"/>
</dbReference>
<sequence length="223" mass="24256">MQSSTTKVSNNASPVKALSSVSVAAIIIGFIVLVIFLLGGVYYFKIKRPSYGRLLDDTEHGNFFNPMFDVYKPVQPKSGDTGIRGLSTAASGRMWTLRTALLVSLLAFVFAKPLYPWNENRRPPLPRVFQESDSMESNESSNSSGTNDSDSSSESSESSGSTTTDSLSSQSASSEEDFLTTVEPETMSSATELPPLITEGHVTCFTVHPQTEPRGDNFLYLKS</sequence>
<keyword evidence="2" id="KW-0472">Membrane</keyword>
<dbReference type="GO" id="GO:0005794">
    <property type="term" value="C:Golgi apparatus"/>
    <property type="evidence" value="ECO:0007669"/>
    <property type="project" value="TreeGrafter"/>
</dbReference>
<evidence type="ECO:0000256" key="1">
    <source>
        <dbReference type="SAM" id="MobiDB-lite"/>
    </source>
</evidence>
<evidence type="ECO:0000256" key="2">
    <source>
        <dbReference type="SAM" id="Phobius"/>
    </source>
</evidence>
<proteinExistence type="predicted"/>
<dbReference type="Proteomes" id="UP000824219">
    <property type="component" value="Linkage Group LG16"/>
</dbReference>
<dbReference type="OrthoDB" id="8963138at2759"/>
<dbReference type="GO" id="GO:0005770">
    <property type="term" value="C:late endosome"/>
    <property type="evidence" value="ECO:0007669"/>
    <property type="project" value="TreeGrafter"/>
</dbReference>
<reference evidence="3 4" key="1">
    <citation type="submission" date="2021-06" db="EMBL/GenBank/DDBJ databases">
        <title>Chromosome-level genome assembly of the red-tail catfish (Hemibagrus wyckioides).</title>
        <authorList>
            <person name="Shao F."/>
        </authorList>
    </citation>
    <scope>NUCLEOTIDE SEQUENCE [LARGE SCALE GENOMIC DNA]</scope>
    <source>
        <strain evidence="3">EC202008001</strain>
        <tissue evidence="3">Blood</tissue>
    </source>
</reference>
<dbReference type="GO" id="GO:0005886">
    <property type="term" value="C:plasma membrane"/>
    <property type="evidence" value="ECO:0007669"/>
    <property type="project" value="TreeGrafter"/>
</dbReference>
<feature type="region of interest" description="Disordered" evidence="1">
    <location>
        <begin position="122"/>
        <end position="195"/>
    </location>
</feature>
<name>A0A9D3NG15_9TELE</name>
<protein>
    <submittedName>
        <fullName evidence="3">Uncharacterized protein</fullName>
    </submittedName>
</protein>
<keyword evidence="2" id="KW-1133">Transmembrane helix</keyword>
<dbReference type="GO" id="GO:0005769">
    <property type="term" value="C:early endosome"/>
    <property type="evidence" value="ECO:0007669"/>
    <property type="project" value="TreeGrafter"/>
</dbReference>